<dbReference type="Gene3D" id="2.40.50.40">
    <property type="match status" value="1"/>
</dbReference>
<feature type="compositionally biased region" description="Acidic residues" evidence="3">
    <location>
        <begin position="46"/>
        <end position="66"/>
    </location>
</feature>
<evidence type="ECO:0000313" key="5">
    <source>
        <dbReference type="Proteomes" id="UP000025227"/>
    </source>
</evidence>
<evidence type="ECO:0000313" key="6">
    <source>
        <dbReference type="WBParaSite" id="HCON_00043895-00001"/>
    </source>
</evidence>
<dbReference type="PANTHER" id="PTHR22812">
    <property type="entry name" value="CHROMOBOX PROTEIN"/>
    <property type="match status" value="1"/>
</dbReference>
<sequence>MRSFETTDELMPANHKDMLPECESPSNTESDRDPNTDELPSKPAEGDNESSDEEPAAGEGLSEEVYEVEKILDHDETKEGLFYLVHWKGFTEADDSWEPAENLVFATKAIAEYESTRKAKSKKGKKSLAKTPKGRSDRSHKKGSSTKSSSSSSRRRTRQKASAEKSESEPEPEIPSDDIEDEDFTEKPKSTKKTSTLPPKGSGTVTKAALKSYSPTTPKGRRGSTSTSTYVSPSETMSAAKKALLMRQSWLYDSDSDDDSGTEKENEKKMEQRKQIEEEQLRTREENQEQQKQRQEVRSVVEEPPRNTERKRKADETGSDKKKRTKNDVPESEEASSPTEVSQIHQNGEKCSSVPPAPSPCVINTTTSSASAPSTSIADDTPQEEVQIFAIGKVNDGRIRVVIGNDQAKKVVSLRDAHDANSWGLLQHLLQYAVFDDFDD</sequence>
<dbReference type="InterPro" id="IPR000953">
    <property type="entry name" value="Chromo/chromo_shadow_dom"/>
</dbReference>
<dbReference type="OrthoDB" id="5843976at2759"/>
<feature type="region of interest" description="Disordered" evidence="3">
    <location>
        <begin position="113"/>
        <end position="236"/>
    </location>
</feature>
<protein>
    <submittedName>
        <fullName evidence="6">Chromo domain-containing protein</fullName>
    </submittedName>
</protein>
<dbReference type="Proteomes" id="UP000025227">
    <property type="component" value="Unplaced"/>
</dbReference>
<evidence type="ECO:0000256" key="3">
    <source>
        <dbReference type="SAM" id="MobiDB-lite"/>
    </source>
</evidence>
<feature type="compositionally biased region" description="Basic and acidic residues" evidence="3">
    <location>
        <begin position="261"/>
        <end position="320"/>
    </location>
</feature>
<feature type="region of interest" description="Disordered" evidence="3">
    <location>
        <begin position="251"/>
        <end position="381"/>
    </location>
</feature>
<feature type="compositionally biased region" description="Low complexity" evidence="3">
    <location>
        <begin position="193"/>
        <end position="202"/>
    </location>
</feature>
<dbReference type="InterPro" id="IPR023780">
    <property type="entry name" value="Chromo_domain"/>
</dbReference>
<keyword evidence="2" id="KW-0539">Nucleus</keyword>
<dbReference type="CDD" id="cd00024">
    <property type="entry name" value="CD_CSD"/>
    <property type="match status" value="1"/>
</dbReference>
<feature type="region of interest" description="Disordered" evidence="3">
    <location>
        <begin position="1"/>
        <end position="71"/>
    </location>
</feature>
<proteinExistence type="predicted"/>
<feature type="compositionally biased region" description="Polar residues" evidence="3">
    <location>
        <begin position="335"/>
        <end position="350"/>
    </location>
</feature>
<feature type="compositionally biased region" description="Low complexity" evidence="3">
    <location>
        <begin position="360"/>
        <end position="380"/>
    </location>
</feature>
<feature type="compositionally biased region" description="Basic residues" evidence="3">
    <location>
        <begin position="118"/>
        <end position="128"/>
    </location>
</feature>
<dbReference type="InterPro" id="IPR016197">
    <property type="entry name" value="Chromo-like_dom_sf"/>
</dbReference>
<organism evidence="5 6">
    <name type="scientific">Haemonchus contortus</name>
    <name type="common">Barber pole worm</name>
    <dbReference type="NCBI Taxonomy" id="6289"/>
    <lineage>
        <taxon>Eukaryota</taxon>
        <taxon>Metazoa</taxon>
        <taxon>Ecdysozoa</taxon>
        <taxon>Nematoda</taxon>
        <taxon>Chromadorea</taxon>
        <taxon>Rhabditida</taxon>
        <taxon>Rhabditina</taxon>
        <taxon>Rhabditomorpha</taxon>
        <taxon>Strongyloidea</taxon>
        <taxon>Trichostrongylidae</taxon>
        <taxon>Haemonchus</taxon>
    </lineage>
</organism>
<evidence type="ECO:0000256" key="2">
    <source>
        <dbReference type="ARBA" id="ARBA00023242"/>
    </source>
</evidence>
<name>A0A7I4Y3G6_HAECO</name>
<evidence type="ECO:0000256" key="1">
    <source>
        <dbReference type="ARBA" id="ARBA00004123"/>
    </source>
</evidence>
<dbReference type="PROSITE" id="PS50013">
    <property type="entry name" value="CHROMO_2"/>
    <property type="match status" value="1"/>
</dbReference>
<dbReference type="InterPro" id="IPR051219">
    <property type="entry name" value="Heterochromatin_chromo-domain"/>
</dbReference>
<feature type="compositionally biased region" description="Polar residues" evidence="3">
    <location>
        <begin position="213"/>
        <end position="236"/>
    </location>
</feature>
<reference evidence="6" key="1">
    <citation type="submission" date="2020-12" db="UniProtKB">
        <authorList>
            <consortium name="WormBaseParasite"/>
        </authorList>
    </citation>
    <scope>IDENTIFICATION</scope>
    <source>
        <strain evidence="6">MHco3</strain>
    </source>
</reference>
<feature type="compositionally biased region" description="Acidic residues" evidence="3">
    <location>
        <begin position="169"/>
        <end position="184"/>
    </location>
</feature>
<dbReference type="AlphaFoldDB" id="A0A7I4Y3G6"/>
<dbReference type="SMART" id="SM00298">
    <property type="entry name" value="CHROMO"/>
    <property type="match status" value="1"/>
</dbReference>
<accession>A0A7I4Y3G6</accession>
<dbReference type="Pfam" id="PF00385">
    <property type="entry name" value="Chromo"/>
    <property type="match status" value="1"/>
</dbReference>
<evidence type="ECO:0000259" key="4">
    <source>
        <dbReference type="PROSITE" id="PS50013"/>
    </source>
</evidence>
<feature type="domain" description="Chromo" evidence="4">
    <location>
        <begin position="66"/>
        <end position="125"/>
    </location>
</feature>
<dbReference type="WBParaSite" id="HCON_00043895-00001">
    <property type="protein sequence ID" value="HCON_00043895-00001"/>
    <property type="gene ID" value="HCON_00043895"/>
</dbReference>
<dbReference type="GO" id="GO:0005634">
    <property type="term" value="C:nucleus"/>
    <property type="evidence" value="ECO:0007669"/>
    <property type="project" value="UniProtKB-SubCell"/>
</dbReference>
<comment type="subcellular location">
    <subcellularLocation>
        <location evidence="1">Nucleus</location>
    </subcellularLocation>
</comment>
<dbReference type="OMA" id="FISRCEF"/>
<keyword evidence="5" id="KW-1185">Reference proteome</keyword>
<dbReference type="SUPFAM" id="SSF54160">
    <property type="entry name" value="Chromo domain-like"/>
    <property type="match status" value="1"/>
</dbReference>